<evidence type="ECO:0008006" key="3">
    <source>
        <dbReference type="Google" id="ProtNLM"/>
    </source>
</evidence>
<protein>
    <recommendedName>
        <fullName evidence="3">HEAT repeat domain-containing protein</fullName>
    </recommendedName>
</protein>
<sequence>MIEGGRLRALLRPFLDDADPVNRCSTADAVHLVEHDLETVLELIRQRLSVEEDFEVGGTLLVSLGRFASEYPELVDQLVYDAAFGSWREAFDEEGSQVDYGFADGFVVLVLYLALKKRTANALSLAQFWFEEPFESRMCDRAIIKVRRFLTDCDEDVRSAALAVTVQVSRAG</sequence>
<name>A0ABY5DEX9_9ACTN</name>
<dbReference type="EMBL" id="CP099837">
    <property type="protein sequence ID" value="USY22500.1"/>
    <property type="molecule type" value="Genomic_DNA"/>
</dbReference>
<dbReference type="SUPFAM" id="SSF48371">
    <property type="entry name" value="ARM repeat"/>
    <property type="match status" value="1"/>
</dbReference>
<evidence type="ECO:0000313" key="1">
    <source>
        <dbReference type="EMBL" id="USY22500.1"/>
    </source>
</evidence>
<organism evidence="1 2">
    <name type="scientific">Nocardiopsis exhalans</name>
    <dbReference type="NCBI Taxonomy" id="163604"/>
    <lineage>
        <taxon>Bacteria</taxon>
        <taxon>Bacillati</taxon>
        <taxon>Actinomycetota</taxon>
        <taxon>Actinomycetes</taxon>
        <taxon>Streptosporangiales</taxon>
        <taxon>Nocardiopsidaceae</taxon>
        <taxon>Nocardiopsis</taxon>
    </lineage>
</organism>
<accession>A0ABY5DEX9</accession>
<dbReference type="Proteomes" id="UP001055940">
    <property type="component" value="Chromosome"/>
</dbReference>
<reference evidence="1" key="1">
    <citation type="submission" date="2022-06" db="EMBL/GenBank/DDBJ databases">
        <authorList>
            <person name="Ping M."/>
        </authorList>
    </citation>
    <scope>NUCLEOTIDE SEQUENCE</scope>
    <source>
        <strain evidence="1">JCM11759T</strain>
    </source>
</reference>
<gene>
    <name evidence="1" type="ORF">NE857_13330</name>
</gene>
<proteinExistence type="predicted"/>
<dbReference type="InterPro" id="IPR016024">
    <property type="entry name" value="ARM-type_fold"/>
</dbReference>
<dbReference type="RefSeq" id="WP_254421272.1">
    <property type="nucleotide sequence ID" value="NZ_BAAAJB010000067.1"/>
</dbReference>
<evidence type="ECO:0000313" key="2">
    <source>
        <dbReference type="Proteomes" id="UP001055940"/>
    </source>
</evidence>
<keyword evidence="2" id="KW-1185">Reference proteome</keyword>